<dbReference type="InterPro" id="IPR036927">
    <property type="entry name" value="Cyt_c_oxase-like_su1_sf"/>
</dbReference>
<feature type="transmembrane region" description="Helical" evidence="1">
    <location>
        <begin position="311"/>
        <end position="336"/>
    </location>
</feature>
<reference evidence="3" key="1">
    <citation type="submission" date="2020-05" db="EMBL/GenBank/DDBJ databases">
        <authorList>
            <person name="Chiriac C."/>
            <person name="Salcher M."/>
            <person name="Ghai R."/>
            <person name="Kavagutti S V."/>
        </authorList>
    </citation>
    <scope>NUCLEOTIDE SEQUENCE</scope>
</reference>
<feature type="transmembrane region" description="Helical" evidence="1">
    <location>
        <begin position="34"/>
        <end position="55"/>
    </location>
</feature>
<dbReference type="SUPFAM" id="SSF81442">
    <property type="entry name" value="Cytochrome c oxidase subunit I-like"/>
    <property type="match status" value="1"/>
</dbReference>
<accession>A0A6J6CLC7</accession>
<dbReference type="Pfam" id="PF00115">
    <property type="entry name" value="COX1"/>
    <property type="match status" value="1"/>
</dbReference>
<feature type="transmembrane region" description="Helical" evidence="1">
    <location>
        <begin position="75"/>
        <end position="101"/>
    </location>
</feature>
<feature type="transmembrane region" description="Helical" evidence="1">
    <location>
        <begin position="459"/>
        <end position="482"/>
    </location>
</feature>
<sequence length="539" mass="55683">MSLIETHQNSQAHASTSSVSAWLTTADHKRVGRLFIGSGLVALLAGLVLAVLIAFERINADSYQILSEKSVTQVLATARLLLTFGAVIPLLLGLAIAVVPLQLGARSIAFPRLAASGFWMWLTGLGLAIAAIIGNGGPGGGESDLVDLYLASSVLLGLGVLLAAISIVVSVLTNRAPGMGILRAPLFAWSSFVGALALVLAMPVLIGTTIYLYIDHRYARLGFGGNFGVNRWIGWALSQPFTYLLAIPALGIVLDVVPTMNRSRLAQRPAAFVAVGLVGISVLSAVTQTTVTLPWEGAKFLDNAGDKIADLLPFLLLTGLPVLGLLGVLGLSLLTLKSAQPRVAAPLAFVLLGLLGILEGAAAHILSGIEDAGLSGTIFEAGTYVAVTFGTIMIAFGGICYWGPKLWGRNIPDKAAIPLALLGFVATLLGSLPYMVAGFADQPSGLVNGFAYSGPQDLWNIATCGGFALMLLVTVAFTALALKSFTSGTSAGDDPWDGSTLEWATTSPPPVENFAALAVVGSSSPFADMKSSTSTGKGA</sequence>
<dbReference type="GO" id="GO:0022904">
    <property type="term" value="P:respiratory electron transport chain"/>
    <property type="evidence" value="ECO:0007669"/>
    <property type="project" value="TreeGrafter"/>
</dbReference>
<feature type="transmembrane region" description="Helical" evidence="1">
    <location>
        <begin position="269"/>
        <end position="291"/>
    </location>
</feature>
<dbReference type="GO" id="GO:0016020">
    <property type="term" value="C:membrane"/>
    <property type="evidence" value="ECO:0007669"/>
    <property type="project" value="InterPro"/>
</dbReference>
<feature type="transmembrane region" description="Helical" evidence="1">
    <location>
        <begin position="415"/>
        <end position="439"/>
    </location>
</feature>
<proteinExistence type="predicted"/>
<keyword evidence="1" id="KW-0472">Membrane</keyword>
<feature type="transmembrane region" description="Helical" evidence="1">
    <location>
        <begin position="232"/>
        <end position="257"/>
    </location>
</feature>
<dbReference type="GO" id="GO:0020037">
    <property type="term" value="F:heme binding"/>
    <property type="evidence" value="ECO:0007669"/>
    <property type="project" value="InterPro"/>
</dbReference>
<keyword evidence="1" id="KW-0812">Transmembrane</keyword>
<feature type="transmembrane region" description="Helical" evidence="1">
    <location>
        <begin position="381"/>
        <end position="403"/>
    </location>
</feature>
<feature type="domain" description="Cytochrome oxidase subunit I profile" evidence="2">
    <location>
        <begin position="22"/>
        <end position="521"/>
    </location>
</feature>
<dbReference type="EMBL" id="CAEZSL010000185">
    <property type="protein sequence ID" value="CAB4552330.1"/>
    <property type="molecule type" value="Genomic_DNA"/>
</dbReference>
<dbReference type="InterPro" id="IPR023616">
    <property type="entry name" value="Cyt_c_oxase-like_su1_dom"/>
</dbReference>
<evidence type="ECO:0000259" key="2">
    <source>
        <dbReference type="PROSITE" id="PS50855"/>
    </source>
</evidence>
<feature type="transmembrane region" description="Helical" evidence="1">
    <location>
        <begin position="186"/>
        <end position="212"/>
    </location>
</feature>
<gene>
    <name evidence="3" type="ORF">UFOPK1421_01364</name>
</gene>
<dbReference type="AlphaFoldDB" id="A0A6J6CLC7"/>
<feature type="transmembrane region" description="Helical" evidence="1">
    <location>
        <begin position="348"/>
        <end position="369"/>
    </location>
</feature>
<organism evidence="3">
    <name type="scientific">freshwater metagenome</name>
    <dbReference type="NCBI Taxonomy" id="449393"/>
    <lineage>
        <taxon>unclassified sequences</taxon>
        <taxon>metagenomes</taxon>
        <taxon>ecological metagenomes</taxon>
    </lineage>
</organism>
<evidence type="ECO:0000256" key="1">
    <source>
        <dbReference type="SAM" id="Phobius"/>
    </source>
</evidence>
<name>A0A6J6CLC7_9ZZZZ</name>
<dbReference type="GO" id="GO:0004129">
    <property type="term" value="F:cytochrome-c oxidase activity"/>
    <property type="evidence" value="ECO:0007669"/>
    <property type="project" value="InterPro"/>
</dbReference>
<protein>
    <submittedName>
        <fullName evidence="3">Unannotated protein</fullName>
    </submittedName>
</protein>
<dbReference type="GO" id="GO:0009060">
    <property type="term" value="P:aerobic respiration"/>
    <property type="evidence" value="ECO:0007669"/>
    <property type="project" value="InterPro"/>
</dbReference>
<dbReference type="PRINTS" id="PR01165">
    <property type="entry name" value="CYCOXIDASEI"/>
</dbReference>
<dbReference type="InterPro" id="IPR000883">
    <property type="entry name" value="Cyt_C_Oxase_1"/>
</dbReference>
<dbReference type="PANTHER" id="PTHR10422:SF29">
    <property type="entry name" value="CYTOCHROME C OXIDASE SUBUNIT 1 HOMOLOG, BACTEROID"/>
    <property type="match status" value="1"/>
</dbReference>
<evidence type="ECO:0000313" key="3">
    <source>
        <dbReference type="EMBL" id="CAB4552330.1"/>
    </source>
</evidence>
<feature type="transmembrane region" description="Helical" evidence="1">
    <location>
        <begin position="113"/>
        <end position="134"/>
    </location>
</feature>
<dbReference type="GO" id="GO:0015990">
    <property type="term" value="P:electron transport coupled proton transport"/>
    <property type="evidence" value="ECO:0007669"/>
    <property type="project" value="TreeGrafter"/>
</dbReference>
<dbReference type="Gene3D" id="1.20.210.10">
    <property type="entry name" value="Cytochrome c oxidase-like, subunit I domain"/>
    <property type="match status" value="1"/>
</dbReference>
<feature type="transmembrane region" description="Helical" evidence="1">
    <location>
        <begin position="154"/>
        <end position="174"/>
    </location>
</feature>
<dbReference type="PROSITE" id="PS50855">
    <property type="entry name" value="COX1"/>
    <property type="match status" value="1"/>
</dbReference>
<dbReference type="PANTHER" id="PTHR10422">
    <property type="entry name" value="CYTOCHROME C OXIDASE SUBUNIT 1"/>
    <property type="match status" value="1"/>
</dbReference>
<keyword evidence="1" id="KW-1133">Transmembrane helix</keyword>